<protein>
    <submittedName>
        <fullName evidence="1">Uncharacterized protein</fullName>
    </submittedName>
</protein>
<accession>A0A9P7RCK0</accession>
<dbReference type="AlphaFoldDB" id="A0A9P7RCK0"/>
<gene>
    <name evidence="1" type="ORF">JMJ77_000784</name>
</gene>
<organism evidence="1 2">
    <name type="scientific">Colletotrichum scovillei</name>
    <dbReference type="NCBI Taxonomy" id="1209932"/>
    <lineage>
        <taxon>Eukaryota</taxon>
        <taxon>Fungi</taxon>
        <taxon>Dikarya</taxon>
        <taxon>Ascomycota</taxon>
        <taxon>Pezizomycotina</taxon>
        <taxon>Sordariomycetes</taxon>
        <taxon>Hypocreomycetidae</taxon>
        <taxon>Glomerellales</taxon>
        <taxon>Glomerellaceae</taxon>
        <taxon>Colletotrichum</taxon>
        <taxon>Colletotrichum acutatum species complex</taxon>
    </lineage>
</organism>
<sequence>MCSESPGLDLAIRTTSTNSTQIGGHSAAGLQGLVSGRPMAPMTLAPRGWAMTAKHMADTQGLLLGRARQIT</sequence>
<proteinExistence type="predicted"/>
<evidence type="ECO:0000313" key="2">
    <source>
        <dbReference type="Proteomes" id="UP000699042"/>
    </source>
</evidence>
<keyword evidence="2" id="KW-1185">Reference proteome</keyword>
<name>A0A9P7RCK0_9PEZI</name>
<dbReference type="Proteomes" id="UP000699042">
    <property type="component" value="Unassembled WGS sequence"/>
</dbReference>
<reference evidence="1" key="1">
    <citation type="submission" date="2021-05" db="EMBL/GenBank/DDBJ databases">
        <title>Comparative genomics of three Colletotrichum scovillei strains and genetic complementation revealed genes involved fungal growth and virulence on chili pepper.</title>
        <authorList>
            <person name="Hsieh D.-K."/>
            <person name="Chuang S.-C."/>
            <person name="Chen C.-Y."/>
            <person name="Chao Y.-T."/>
            <person name="Lu M.-Y.J."/>
            <person name="Lee M.-H."/>
            <person name="Shih M.-C."/>
        </authorList>
    </citation>
    <scope>NUCLEOTIDE SEQUENCE</scope>
    <source>
        <strain evidence="1">Coll-153</strain>
    </source>
</reference>
<evidence type="ECO:0000313" key="1">
    <source>
        <dbReference type="EMBL" id="KAG7053699.1"/>
    </source>
</evidence>
<comment type="caution">
    <text evidence="1">The sequence shown here is derived from an EMBL/GenBank/DDBJ whole genome shotgun (WGS) entry which is preliminary data.</text>
</comment>
<dbReference type="EMBL" id="JAESDN010000003">
    <property type="protein sequence ID" value="KAG7053699.1"/>
    <property type="molecule type" value="Genomic_DNA"/>
</dbReference>